<dbReference type="GO" id="GO:0005524">
    <property type="term" value="F:ATP binding"/>
    <property type="evidence" value="ECO:0007669"/>
    <property type="project" value="UniProtKB-UniRule"/>
</dbReference>
<dbReference type="STRING" id="1798508.A3A35_00625"/>
<comment type="caution">
    <text evidence="8">Lacks conserved residue(s) required for the propagation of feature annotation.</text>
</comment>
<dbReference type="GO" id="GO:0006270">
    <property type="term" value="P:DNA replication initiation"/>
    <property type="evidence" value="ECO:0007669"/>
    <property type="project" value="UniProtKB-UniRule"/>
</dbReference>
<dbReference type="InterPro" id="IPR024633">
    <property type="entry name" value="DnaA_N_dom"/>
</dbReference>
<comment type="function">
    <text evidence="8 10">Plays an essential role in the initiation and regulation of chromosomal replication. ATP-DnaA binds to the origin of replication (oriC) to initiate formation of the DNA replication initiation complex once per cell cycle. Binds the DnaA box (a 9 base pair repeat at the origin) and separates the double-stranded (ds)DNA. Forms a right-handed helical filament on oriC DNA; dsDNA binds to the exterior of the filament while single-stranded (ss)DNA is stabiized in the filament's interior. The ATP-DnaA-oriC complex binds and stabilizes one strand of the AT-rich DNA unwinding element (DUE), permitting loading of DNA polymerase. After initiation quickly degrades to an ADP-DnaA complex that is not apt for DNA replication. Binds acidic phospholipids.</text>
</comment>
<feature type="domain" description="AAA+ ATPase" evidence="12">
    <location>
        <begin position="148"/>
        <end position="280"/>
    </location>
</feature>
<dbReference type="GO" id="GO:0008289">
    <property type="term" value="F:lipid binding"/>
    <property type="evidence" value="ECO:0007669"/>
    <property type="project" value="UniProtKB-KW"/>
</dbReference>
<evidence type="ECO:0000256" key="2">
    <source>
        <dbReference type="ARBA" id="ARBA00022490"/>
    </source>
</evidence>
<comment type="domain">
    <text evidence="8">Domain I is involved in oligomerization and binding regulators, domain II is flexibile and of varying length in different bacteria, domain III forms the AAA+ region, while domain IV binds dsDNA.</text>
</comment>
<evidence type="ECO:0000256" key="3">
    <source>
        <dbReference type="ARBA" id="ARBA00022705"/>
    </source>
</evidence>
<dbReference type="Pfam" id="PF11638">
    <property type="entry name" value="DnaA_N"/>
    <property type="match status" value="1"/>
</dbReference>
<name>A0A1F6EDK5_9BACT</name>
<dbReference type="PANTHER" id="PTHR30050:SF2">
    <property type="entry name" value="CHROMOSOMAL REPLICATION INITIATOR PROTEIN DNAA"/>
    <property type="match status" value="1"/>
</dbReference>
<dbReference type="InterPro" id="IPR027417">
    <property type="entry name" value="P-loop_NTPase"/>
</dbReference>
<organism evidence="14 15">
    <name type="scientific">Candidatus Kaiserbacteria bacterium RIFCSPLOWO2_01_FULL_51_21</name>
    <dbReference type="NCBI Taxonomy" id="1798508"/>
    <lineage>
        <taxon>Bacteria</taxon>
        <taxon>Candidatus Kaiseribacteriota</taxon>
    </lineage>
</organism>
<dbReference type="GO" id="GO:0005737">
    <property type="term" value="C:cytoplasm"/>
    <property type="evidence" value="ECO:0007669"/>
    <property type="project" value="UniProtKB-SubCell"/>
</dbReference>
<keyword evidence="4 8" id="KW-0547">Nucleotide-binding</keyword>
<evidence type="ECO:0000256" key="11">
    <source>
        <dbReference type="RuleBase" id="RU004227"/>
    </source>
</evidence>
<dbReference type="SMART" id="SM00382">
    <property type="entry name" value="AAA"/>
    <property type="match status" value="1"/>
</dbReference>
<feature type="binding site" evidence="8">
    <location>
        <position position="159"/>
    </location>
    <ligand>
        <name>ATP</name>
        <dbReference type="ChEBI" id="CHEBI:30616"/>
    </ligand>
</feature>
<gene>
    <name evidence="8" type="primary">dnaA</name>
    <name evidence="14" type="ORF">A3A35_00625</name>
</gene>
<dbReference type="PROSITE" id="PS01008">
    <property type="entry name" value="DNAA"/>
    <property type="match status" value="1"/>
</dbReference>
<dbReference type="Gene3D" id="3.30.300.180">
    <property type="match status" value="1"/>
</dbReference>
<dbReference type="GO" id="GO:0005886">
    <property type="term" value="C:plasma membrane"/>
    <property type="evidence" value="ECO:0007669"/>
    <property type="project" value="TreeGrafter"/>
</dbReference>
<feature type="domain" description="Chromosomal replication initiator DnaA C-terminal" evidence="13">
    <location>
        <begin position="358"/>
        <end position="427"/>
    </location>
</feature>
<sequence length="449" mass="52071">MGKTLDPKQLWENALVDIELSISKANFSTWFKDTHVVKQEEGVVYVGVPNQFVKDWLSTKYHKFILKTLRGFSDGVRGLEYVIARDRRKQKEESLKTLTPLSELPFDFNINKSDNLNPRYTFDTFVVGPFNNLAYAAAQAIIQKPGIAYNPFFIYGGTGRGKTHLMQAIGNHIKKTSPSKKVYYMTSEKFAVDYMNSLQENKMNQFKEKYRVYDVFIMDDVQFFSKTEKTQEELFHLFNALYDNNKQIVFSSDKHPNYIQNIDERLKSRFAAGMVADIAEPDYESRVAILQAKASHNNFVLEKSIVEHLAENIQGNIRELEGVLNSIICQTQLKGKTLDLLEVKNLIRDTSRPKKLISVKDVIKKVADFYEIDESNIYEKTRRKEVVRPRQIIMYLLREDFRVSYPTIGQKLGGRDHTTVIHSCEKMRNEIKLNSTLTEELEQIRALLK</sequence>
<dbReference type="SUPFAM" id="SSF48295">
    <property type="entry name" value="TrpR-like"/>
    <property type="match status" value="1"/>
</dbReference>
<feature type="binding site" evidence="8">
    <location>
        <position position="162"/>
    </location>
    <ligand>
        <name>ATP</name>
        <dbReference type="ChEBI" id="CHEBI:30616"/>
    </ligand>
</feature>
<dbReference type="InterPro" id="IPR020591">
    <property type="entry name" value="Chromosome_initiator_DnaA-like"/>
</dbReference>
<dbReference type="HAMAP" id="MF_00377">
    <property type="entry name" value="DnaA_bact"/>
    <property type="match status" value="1"/>
</dbReference>
<proteinExistence type="inferred from homology"/>
<evidence type="ECO:0000256" key="6">
    <source>
        <dbReference type="ARBA" id="ARBA00023121"/>
    </source>
</evidence>
<dbReference type="InterPro" id="IPR013159">
    <property type="entry name" value="DnaA_C"/>
</dbReference>
<dbReference type="Gene3D" id="1.10.1750.10">
    <property type="match status" value="1"/>
</dbReference>
<evidence type="ECO:0000256" key="4">
    <source>
        <dbReference type="ARBA" id="ARBA00022741"/>
    </source>
</evidence>
<evidence type="ECO:0000259" key="12">
    <source>
        <dbReference type="SMART" id="SM00382"/>
    </source>
</evidence>
<keyword evidence="2 8" id="KW-0963">Cytoplasm</keyword>
<evidence type="ECO:0000256" key="8">
    <source>
        <dbReference type="HAMAP-Rule" id="MF_00377"/>
    </source>
</evidence>
<comment type="subunit">
    <text evidence="8">Oligomerizes as a right-handed, spiral filament on DNA at oriC.</text>
</comment>
<dbReference type="InterPro" id="IPR003593">
    <property type="entry name" value="AAA+_ATPase"/>
</dbReference>
<feature type="region of interest" description="Domain III, AAA+ region" evidence="8">
    <location>
        <begin position="115"/>
        <end position="331"/>
    </location>
</feature>
<dbReference type="InterPro" id="IPR013317">
    <property type="entry name" value="DnaA_dom"/>
</dbReference>
<dbReference type="Gene3D" id="1.10.8.60">
    <property type="match status" value="1"/>
</dbReference>
<accession>A0A1F6EDK5</accession>
<feature type="region of interest" description="Domain IV, binds dsDNA" evidence="8">
    <location>
        <begin position="332"/>
        <end position="449"/>
    </location>
</feature>
<evidence type="ECO:0000313" key="15">
    <source>
        <dbReference type="Proteomes" id="UP000179115"/>
    </source>
</evidence>
<dbReference type="NCBIfam" id="TIGR00362">
    <property type="entry name" value="DnaA"/>
    <property type="match status" value="1"/>
</dbReference>
<dbReference type="CDD" id="cd00009">
    <property type="entry name" value="AAA"/>
    <property type="match status" value="1"/>
</dbReference>
<feature type="region of interest" description="Domain I, interacts with DnaA modulators" evidence="8">
    <location>
        <begin position="1"/>
        <end position="94"/>
    </location>
</feature>
<evidence type="ECO:0000256" key="1">
    <source>
        <dbReference type="ARBA" id="ARBA00006583"/>
    </source>
</evidence>
<dbReference type="GO" id="GO:0003688">
    <property type="term" value="F:DNA replication origin binding"/>
    <property type="evidence" value="ECO:0007669"/>
    <property type="project" value="UniProtKB-UniRule"/>
</dbReference>
<comment type="similarity">
    <text evidence="1 8 11">Belongs to the DnaA family.</text>
</comment>
<dbReference type="InterPro" id="IPR001957">
    <property type="entry name" value="Chromosome_initiator_DnaA"/>
</dbReference>
<evidence type="ECO:0000256" key="9">
    <source>
        <dbReference type="NCBIfam" id="TIGR00362"/>
    </source>
</evidence>
<feature type="binding site" evidence="8">
    <location>
        <position position="163"/>
    </location>
    <ligand>
        <name>ATP</name>
        <dbReference type="ChEBI" id="CHEBI:30616"/>
    </ligand>
</feature>
<feature type="binding site" evidence="8">
    <location>
        <position position="161"/>
    </location>
    <ligand>
        <name>ATP</name>
        <dbReference type="ChEBI" id="CHEBI:30616"/>
    </ligand>
</feature>
<keyword evidence="7 8" id="KW-0238">DNA-binding</keyword>
<evidence type="ECO:0000256" key="7">
    <source>
        <dbReference type="ARBA" id="ARBA00023125"/>
    </source>
</evidence>
<keyword evidence="5 8" id="KW-0067">ATP-binding</keyword>
<dbReference type="GO" id="GO:0006275">
    <property type="term" value="P:regulation of DNA replication"/>
    <property type="evidence" value="ECO:0007669"/>
    <property type="project" value="UniProtKB-UniRule"/>
</dbReference>
<comment type="subcellular location">
    <subcellularLocation>
        <location evidence="8">Cytoplasm</location>
    </subcellularLocation>
</comment>
<dbReference type="PANTHER" id="PTHR30050">
    <property type="entry name" value="CHROMOSOMAL REPLICATION INITIATOR PROTEIN DNAA"/>
    <property type="match status" value="1"/>
</dbReference>
<reference evidence="14 15" key="1">
    <citation type="journal article" date="2016" name="Nat. Commun.">
        <title>Thousands of microbial genomes shed light on interconnected biogeochemical processes in an aquifer system.</title>
        <authorList>
            <person name="Anantharaman K."/>
            <person name="Brown C.T."/>
            <person name="Hug L.A."/>
            <person name="Sharon I."/>
            <person name="Castelle C.J."/>
            <person name="Probst A.J."/>
            <person name="Thomas B.C."/>
            <person name="Singh A."/>
            <person name="Wilkins M.J."/>
            <person name="Karaoz U."/>
            <person name="Brodie E.L."/>
            <person name="Williams K.H."/>
            <person name="Hubbard S.S."/>
            <person name="Banfield J.F."/>
        </authorList>
    </citation>
    <scope>NUCLEOTIDE SEQUENCE [LARGE SCALE GENOMIC DNA]</scope>
</reference>
<evidence type="ECO:0000256" key="5">
    <source>
        <dbReference type="ARBA" id="ARBA00022840"/>
    </source>
</evidence>
<evidence type="ECO:0000259" key="13">
    <source>
        <dbReference type="SMART" id="SM00760"/>
    </source>
</evidence>
<protein>
    <recommendedName>
        <fullName evidence="8 9">Chromosomal replication initiator protein DnaA</fullName>
    </recommendedName>
</protein>
<dbReference type="InterPro" id="IPR010921">
    <property type="entry name" value="Trp_repressor/repl_initiator"/>
</dbReference>
<dbReference type="Proteomes" id="UP000179115">
    <property type="component" value="Unassembled WGS sequence"/>
</dbReference>
<dbReference type="SUPFAM" id="SSF52540">
    <property type="entry name" value="P-loop containing nucleoside triphosphate hydrolases"/>
    <property type="match status" value="1"/>
</dbReference>
<dbReference type="Gene3D" id="3.40.50.300">
    <property type="entry name" value="P-loop containing nucleotide triphosphate hydrolases"/>
    <property type="match status" value="1"/>
</dbReference>
<dbReference type="SMART" id="SM00760">
    <property type="entry name" value="Bac_DnaA_C"/>
    <property type="match status" value="1"/>
</dbReference>
<keyword evidence="3 8" id="KW-0235">DNA replication</keyword>
<dbReference type="AlphaFoldDB" id="A0A1F6EDK5"/>
<dbReference type="InterPro" id="IPR018312">
    <property type="entry name" value="Chromosome_initiator_DnaA_CS"/>
</dbReference>
<comment type="caution">
    <text evidence="14">The sequence shown here is derived from an EMBL/GenBank/DDBJ whole genome shotgun (WGS) entry which is preliminary data.</text>
</comment>
<dbReference type="CDD" id="cd06571">
    <property type="entry name" value="Bac_DnaA_C"/>
    <property type="match status" value="1"/>
</dbReference>
<keyword evidence="6 8" id="KW-0446">Lipid-binding</keyword>
<evidence type="ECO:0000313" key="14">
    <source>
        <dbReference type="EMBL" id="OGG71700.1"/>
    </source>
</evidence>
<dbReference type="PRINTS" id="PR00051">
    <property type="entry name" value="DNAA"/>
</dbReference>
<dbReference type="EMBL" id="MFLV01000011">
    <property type="protein sequence ID" value="OGG71700.1"/>
    <property type="molecule type" value="Genomic_DNA"/>
</dbReference>
<dbReference type="Pfam" id="PF00308">
    <property type="entry name" value="Bac_DnaA"/>
    <property type="match status" value="1"/>
</dbReference>
<evidence type="ECO:0000256" key="10">
    <source>
        <dbReference type="RuleBase" id="RU000577"/>
    </source>
</evidence>
<dbReference type="Pfam" id="PF08299">
    <property type="entry name" value="Bac_DnaA_C"/>
    <property type="match status" value="1"/>
</dbReference>
<dbReference type="FunFam" id="3.40.50.300:FF:000668">
    <property type="entry name" value="Chromosomal replication initiator protein DnaA"/>
    <property type="match status" value="1"/>
</dbReference>
<dbReference type="InterPro" id="IPR038454">
    <property type="entry name" value="DnaA_N_sf"/>
</dbReference>